<keyword evidence="4" id="KW-1185">Reference proteome</keyword>
<dbReference type="InterPro" id="IPR034660">
    <property type="entry name" value="DinB/YfiT-like"/>
</dbReference>
<protein>
    <submittedName>
        <fullName evidence="3">Maleylpyruvate isomerase family mycothiol-dependent enzyme</fullName>
    </submittedName>
</protein>
<dbReference type="SUPFAM" id="SSF109854">
    <property type="entry name" value="DinB/YfiT-like putative metalloenzymes"/>
    <property type="match status" value="1"/>
</dbReference>
<comment type="caution">
    <text evidence="3">The sequence shown here is derived from an EMBL/GenBank/DDBJ whole genome shotgun (WGS) entry which is preliminary data.</text>
</comment>
<keyword evidence="3" id="KW-0413">Isomerase</keyword>
<evidence type="ECO:0000313" key="3">
    <source>
        <dbReference type="EMBL" id="RYP86035.1"/>
    </source>
</evidence>
<dbReference type="GO" id="GO:0046872">
    <property type="term" value="F:metal ion binding"/>
    <property type="evidence" value="ECO:0007669"/>
    <property type="project" value="InterPro"/>
</dbReference>
<evidence type="ECO:0000259" key="1">
    <source>
        <dbReference type="Pfam" id="PF07398"/>
    </source>
</evidence>
<dbReference type="PANTHER" id="PTHR40758:SF1">
    <property type="entry name" value="CONSERVED PROTEIN"/>
    <property type="match status" value="1"/>
</dbReference>
<feature type="domain" description="MDMPI C-terminal" evidence="1">
    <location>
        <begin position="146"/>
        <end position="254"/>
    </location>
</feature>
<dbReference type="NCBIfam" id="TIGR03083">
    <property type="entry name" value="maleylpyruvate isomerase family mycothiol-dependent enzyme"/>
    <property type="match status" value="1"/>
</dbReference>
<dbReference type="Gene3D" id="1.20.120.450">
    <property type="entry name" value="dinb family like domain"/>
    <property type="match status" value="1"/>
</dbReference>
<name>A0A4Q4ZEG6_9ACTN</name>
<dbReference type="OrthoDB" id="3671213at2"/>
<feature type="domain" description="Mycothiol-dependent maleylpyruvate isomerase metal-binding" evidence="2">
    <location>
        <begin position="11"/>
        <end position="132"/>
    </location>
</feature>
<proteinExistence type="predicted"/>
<dbReference type="PANTHER" id="PTHR40758">
    <property type="entry name" value="CONSERVED PROTEIN"/>
    <property type="match status" value="1"/>
</dbReference>
<dbReference type="Pfam" id="PF11716">
    <property type="entry name" value="MDMPI_N"/>
    <property type="match status" value="1"/>
</dbReference>
<dbReference type="GO" id="GO:0016853">
    <property type="term" value="F:isomerase activity"/>
    <property type="evidence" value="ECO:0007669"/>
    <property type="project" value="UniProtKB-KW"/>
</dbReference>
<keyword evidence="3" id="KW-0670">Pyruvate</keyword>
<dbReference type="EMBL" id="SDKM01000013">
    <property type="protein sequence ID" value="RYP86035.1"/>
    <property type="molecule type" value="Genomic_DNA"/>
</dbReference>
<dbReference type="Pfam" id="PF07398">
    <property type="entry name" value="MDMPI_C"/>
    <property type="match status" value="1"/>
</dbReference>
<evidence type="ECO:0000259" key="2">
    <source>
        <dbReference type="Pfam" id="PF11716"/>
    </source>
</evidence>
<dbReference type="InterPro" id="IPR024344">
    <property type="entry name" value="MDMPI_metal-binding"/>
</dbReference>
<dbReference type="AlphaFoldDB" id="A0A4Q4ZEG6"/>
<sequence>MSLLPHPAYLDHIRTESRRFREVLAGCDPAARVPSCPGWDAADLLFHLAGVQRFWSTIVRQRPEGPEALAEPERPATYDGLLGFFDESSAALVDALEQADPVEQAWTWAPEQTVGFIVRRQAHEALIHRLDAELTAGQVTPLDGTLAADGVAEVLGVMYGGGPAWGTFTPRDGLVRFDVGGLATPVFVRLGWFTGTDPDNGKTYDEPDIGVVPNDGTEPHVVVAGASGVLDAWLWRRGSDEGIAVSGDDAVWSRFRQIVAQPIT</sequence>
<dbReference type="InterPro" id="IPR010872">
    <property type="entry name" value="MDMPI_C-term_domain"/>
</dbReference>
<gene>
    <name evidence="3" type="ORF">EKO23_10440</name>
</gene>
<accession>A0A4Q4ZEG6</accession>
<dbReference type="GO" id="GO:0005886">
    <property type="term" value="C:plasma membrane"/>
    <property type="evidence" value="ECO:0007669"/>
    <property type="project" value="TreeGrafter"/>
</dbReference>
<dbReference type="InterPro" id="IPR017517">
    <property type="entry name" value="Maleyloyr_isom"/>
</dbReference>
<reference evidence="3 4" key="1">
    <citation type="submission" date="2019-01" db="EMBL/GenBank/DDBJ databases">
        <title>Nocardioides guangzhouensis sp. nov., an actinobacterium isolated from soil.</title>
        <authorList>
            <person name="Fu Y."/>
            <person name="Cai Y."/>
            <person name="Lin Z."/>
            <person name="Chen P."/>
        </authorList>
    </citation>
    <scope>NUCLEOTIDE SEQUENCE [LARGE SCALE GENOMIC DNA]</scope>
    <source>
        <strain evidence="3 4">130</strain>
    </source>
</reference>
<evidence type="ECO:0000313" key="4">
    <source>
        <dbReference type="Proteomes" id="UP000295198"/>
    </source>
</evidence>
<organism evidence="3 4">
    <name type="scientific">Nocardioides guangzhouensis</name>
    <dbReference type="NCBI Taxonomy" id="2497878"/>
    <lineage>
        <taxon>Bacteria</taxon>
        <taxon>Bacillati</taxon>
        <taxon>Actinomycetota</taxon>
        <taxon>Actinomycetes</taxon>
        <taxon>Propionibacteriales</taxon>
        <taxon>Nocardioidaceae</taxon>
        <taxon>Nocardioides</taxon>
    </lineage>
</organism>
<dbReference type="RefSeq" id="WP_134716936.1">
    <property type="nucleotide sequence ID" value="NZ_SDKM01000013.1"/>
</dbReference>
<dbReference type="Proteomes" id="UP000295198">
    <property type="component" value="Unassembled WGS sequence"/>
</dbReference>